<reference evidence="1" key="3">
    <citation type="submission" date="2019-06" db="EMBL/GenBank/DDBJ databases">
        <authorList>
            <person name="Poynton C."/>
            <person name="Hasenbein S."/>
            <person name="Benoit J.B."/>
            <person name="Sepulveda M.S."/>
            <person name="Poelchau M.F."/>
            <person name="Murali S.C."/>
            <person name="Chen S."/>
            <person name="Glastad K.M."/>
            <person name="Werren J.H."/>
            <person name="Vineis J.H."/>
            <person name="Bowen J.L."/>
            <person name="Friedrich M."/>
            <person name="Jones J."/>
            <person name="Robertson H.M."/>
            <person name="Feyereisen R."/>
            <person name="Mechler-Hickson A."/>
            <person name="Mathers N."/>
            <person name="Lee C.E."/>
            <person name="Colbourne J.K."/>
            <person name="Biales A."/>
            <person name="Johnston J.S."/>
            <person name="Wellborn G.A."/>
            <person name="Rosendale A.J."/>
            <person name="Cridge A.G."/>
            <person name="Munoz-Torres M.C."/>
            <person name="Bain P.A."/>
            <person name="Manny A.R."/>
            <person name="Major K.M."/>
            <person name="Lambert F.N."/>
            <person name="Vulpe C.D."/>
            <person name="Tuck P."/>
            <person name="Blalock B.J."/>
            <person name="Lin Y.-Y."/>
            <person name="Smith M.E."/>
            <person name="Ochoa-Acuna H."/>
            <person name="Chen M.-J.M."/>
            <person name="Childers C.P."/>
            <person name="Qu J."/>
            <person name="Dugan S."/>
            <person name="Lee S.L."/>
            <person name="Chao H."/>
            <person name="Dinh H."/>
            <person name="Han Y."/>
            <person name="Doddapaneni H."/>
            <person name="Worley K.C."/>
            <person name="Muzny D.M."/>
            <person name="Gibbs R.A."/>
            <person name="Richards S."/>
        </authorList>
    </citation>
    <scope>NUCLEOTIDE SEQUENCE</scope>
    <source>
        <strain evidence="1">HAZT.00-mixed</strain>
        <tissue evidence="1">Whole organism</tissue>
    </source>
</reference>
<comment type="caution">
    <text evidence="1">The sequence shown here is derived from an EMBL/GenBank/DDBJ whole genome shotgun (WGS) entry which is preliminary data.</text>
</comment>
<dbReference type="InterPro" id="IPR050725">
    <property type="entry name" value="CysQ/Inositol_MonoPase"/>
</dbReference>
<dbReference type="SUPFAM" id="SSF56655">
    <property type="entry name" value="Carbohydrate phosphatase"/>
    <property type="match status" value="1"/>
</dbReference>
<feature type="non-terminal residue" evidence="1">
    <location>
        <position position="286"/>
    </location>
</feature>
<accession>A0A6A0GZJ1</accession>
<dbReference type="PANTHER" id="PTHR43028">
    <property type="entry name" value="3'(2'),5'-BISPHOSPHATE NUCLEOTIDASE 1"/>
    <property type="match status" value="1"/>
</dbReference>
<reference evidence="1" key="2">
    <citation type="journal article" date="2018" name="Environ. Sci. Technol.">
        <title>The Toxicogenome of Hyalella azteca: A Model for Sediment Ecotoxicology and Evolutionary Toxicology.</title>
        <authorList>
            <person name="Poynton H.C."/>
            <person name="Hasenbein S."/>
            <person name="Benoit J.B."/>
            <person name="Sepulveda M.S."/>
            <person name="Poelchau M.F."/>
            <person name="Hughes D.S.T."/>
            <person name="Murali S.C."/>
            <person name="Chen S."/>
            <person name="Glastad K.M."/>
            <person name="Goodisman M.A.D."/>
            <person name="Werren J.H."/>
            <person name="Vineis J.H."/>
            <person name="Bowen J.L."/>
            <person name="Friedrich M."/>
            <person name="Jones J."/>
            <person name="Robertson H.M."/>
            <person name="Feyereisen R."/>
            <person name="Mechler-Hickson A."/>
            <person name="Mathers N."/>
            <person name="Lee C.E."/>
            <person name="Colbourne J.K."/>
            <person name="Biales A."/>
            <person name="Johnston J.S."/>
            <person name="Wellborn G.A."/>
            <person name="Rosendale A.J."/>
            <person name="Cridge A.G."/>
            <person name="Munoz-Torres M.C."/>
            <person name="Bain P.A."/>
            <person name="Manny A.R."/>
            <person name="Major K.M."/>
            <person name="Lambert F.N."/>
            <person name="Vulpe C.D."/>
            <person name="Tuck P."/>
            <person name="Blalock B.J."/>
            <person name="Lin Y.Y."/>
            <person name="Smith M.E."/>
            <person name="Ochoa-Acuna H."/>
            <person name="Chen M.M."/>
            <person name="Childers C.P."/>
            <person name="Qu J."/>
            <person name="Dugan S."/>
            <person name="Lee S.L."/>
            <person name="Chao H."/>
            <person name="Dinh H."/>
            <person name="Han Y."/>
            <person name="Doddapaneni H."/>
            <person name="Worley K.C."/>
            <person name="Muzny D.M."/>
            <person name="Gibbs R.A."/>
            <person name="Richards S."/>
        </authorList>
    </citation>
    <scope>NUCLEOTIDE SEQUENCE</scope>
    <source>
        <strain evidence="1">HAZT.00-mixed</strain>
        <tissue evidence="1">Whole organism</tissue>
    </source>
</reference>
<dbReference type="AlphaFoldDB" id="A0A6A0GZJ1"/>
<name>A0A6A0GZJ1_HYAAZ</name>
<dbReference type="EMBL" id="JQDR03011898">
    <property type="protein sequence ID" value="KAA0192060.1"/>
    <property type="molecule type" value="Genomic_DNA"/>
</dbReference>
<dbReference type="GO" id="GO:0004441">
    <property type="term" value="F:inositol-1,4-bisphosphate 1-phosphatase activity"/>
    <property type="evidence" value="ECO:0007669"/>
    <property type="project" value="TreeGrafter"/>
</dbReference>
<dbReference type="Gene3D" id="4.10.460.10">
    <property type="entry name" value="Inositol Polyphosphate 1-phosphatase, domain 1"/>
    <property type="match status" value="1"/>
</dbReference>
<dbReference type="Gene3D" id="3.30.540.10">
    <property type="entry name" value="Fructose-1,6-Bisphosphatase, subunit A, domain 1"/>
    <property type="match status" value="1"/>
</dbReference>
<gene>
    <name evidence="1" type="ORF">HAZT_HAZT011622</name>
</gene>
<proteinExistence type="predicted"/>
<sequence>MSLSSLLQVLVDFSAKAASIAQTIREDKELFSLLVEEKTGKSKNIRFDQDFKTLADVLIQQTLCDVINKQFPALKGRVYGEEQACFKNTMGETITVAVQADASSTAALLAQVLNGNEKAADALAQEVHKELKRDVLVSSALPTVPLEELAIWIDPIGRWAHCLSAPVHFQPDSTAEYIKGNELTNGVTRRGLQCVTVLLGVFNTTDGRPIAGVVNQPFAAAPANGTESAATSVASRLRCVSVSSSESDGVIERLAAAGIETLPAAGAGYKALVVINSQVQAYVCSK</sequence>
<evidence type="ECO:0000313" key="1">
    <source>
        <dbReference type="EMBL" id="KAA0192060.1"/>
    </source>
</evidence>
<dbReference type="InterPro" id="IPR044897">
    <property type="entry name" value="INPP1_dom_1"/>
</dbReference>
<reference evidence="1" key="1">
    <citation type="submission" date="2014-08" db="EMBL/GenBank/DDBJ databases">
        <authorList>
            <person name="Murali S."/>
            <person name="Richards S."/>
            <person name="Bandaranaike D."/>
            <person name="Bellair M."/>
            <person name="Blankenburg K."/>
            <person name="Chao H."/>
            <person name="Dinh H."/>
            <person name="Doddapaneni H."/>
            <person name="Dugan-Rocha S."/>
            <person name="Elkadiri S."/>
            <person name="Gnanaolivu R."/>
            <person name="Hughes D."/>
            <person name="Lee S."/>
            <person name="Li M."/>
            <person name="Ming W."/>
            <person name="Munidasa M."/>
            <person name="Muniz J."/>
            <person name="Nguyen L."/>
            <person name="Osuji N."/>
            <person name="Pu L.-L."/>
            <person name="Puazo M."/>
            <person name="Skinner E."/>
            <person name="Qu C."/>
            <person name="Quiroz J."/>
            <person name="Raj R."/>
            <person name="Weissenberger G."/>
            <person name="Xin Y."/>
            <person name="Zou X."/>
            <person name="Han Y."/>
            <person name="Worley K."/>
            <person name="Muzny D."/>
            <person name="Gibbs R."/>
        </authorList>
    </citation>
    <scope>NUCLEOTIDE SEQUENCE</scope>
    <source>
        <strain evidence="1">HAZT.00-mixed</strain>
        <tissue evidence="1">Whole organism</tissue>
    </source>
</reference>
<dbReference type="PANTHER" id="PTHR43028:SF3">
    <property type="entry name" value="INOSITOL POLYPHOSPHATE 1-PHOSPHATASE"/>
    <property type="match status" value="1"/>
</dbReference>
<evidence type="ECO:0008006" key="2">
    <source>
        <dbReference type="Google" id="ProtNLM"/>
    </source>
</evidence>
<dbReference type="OrthoDB" id="9977309at2759"/>
<organism evidence="1">
    <name type="scientific">Hyalella azteca</name>
    <name type="common">Amphipod</name>
    <dbReference type="NCBI Taxonomy" id="294128"/>
    <lineage>
        <taxon>Eukaryota</taxon>
        <taxon>Metazoa</taxon>
        <taxon>Ecdysozoa</taxon>
        <taxon>Arthropoda</taxon>
        <taxon>Crustacea</taxon>
        <taxon>Multicrustacea</taxon>
        <taxon>Malacostraca</taxon>
        <taxon>Eumalacostraca</taxon>
        <taxon>Peracarida</taxon>
        <taxon>Amphipoda</taxon>
        <taxon>Senticaudata</taxon>
        <taxon>Talitrida</taxon>
        <taxon>Talitroidea</taxon>
        <taxon>Hyalellidae</taxon>
        <taxon>Hyalella</taxon>
    </lineage>
</organism>
<dbReference type="Proteomes" id="UP000711488">
    <property type="component" value="Unassembled WGS sequence"/>
</dbReference>
<protein>
    <recommendedName>
        <fullName evidence="2">Inositol polyphosphate 1-phosphatase</fullName>
    </recommendedName>
</protein>